<gene>
    <name evidence="2" type="ORF">FRACYDRAFT_233570</name>
</gene>
<dbReference type="KEGG" id="fcy:FRACYDRAFT_233570"/>
<keyword evidence="3" id="KW-1185">Reference proteome</keyword>
<accession>A0A1E7FZ20</accession>
<feature type="compositionally biased region" description="Gly residues" evidence="1">
    <location>
        <begin position="81"/>
        <end position="91"/>
    </location>
</feature>
<dbReference type="Proteomes" id="UP000095751">
    <property type="component" value="Unassembled WGS sequence"/>
</dbReference>
<dbReference type="EMBL" id="KV784353">
    <property type="protein sequence ID" value="OEU23397.1"/>
    <property type="molecule type" value="Genomic_DNA"/>
</dbReference>
<dbReference type="InParanoid" id="A0A1E7FZ20"/>
<name>A0A1E7FZ20_9STRA</name>
<evidence type="ECO:0000313" key="2">
    <source>
        <dbReference type="EMBL" id="OEU23397.1"/>
    </source>
</evidence>
<dbReference type="OrthoDB" id="53989at2759"/>
<feature type="region of interest" description="Disordered" evidence="1">
    <location>
        <begin position="41"/>
        <end position="97"/>
    </location>
</feature>
<proteinExistence type="predicted"/>
<protein>
    <submittedName>
        <fullName evidence="2">Uncharacterized protein</fullName>
    </submittedName>
</protein>
<feature type="region of interest" description="Disordered" evidence="1">
    <location>
        <begin position="119"/>
        <end position="152"/>
    </location>
</feature>
<sequence>MGICFGKPSMIASRCKEADQYARRKKDNFIDQGLEKVRKDTIQQKKKLRHHVDDPDTISKRNLKRNNLKYNNKDRTDFKGNSGGSGRGGGFTQDTISEQRNKLKHYSFILPEGYCSRVSSSQVKSSPYGQHSHTYFERSVKKKRVQVPYGQT</sequence>
<evidence type="ECO:0000313" key="3">
    <source>
        <dbReference type="Proteomes" id="UP000095751"/>
    </source>
</evidence>
<evidence type="ECO:0000256" key="1">
    <source>
        <dbReference type="SAM" id="MobiDB-lite"/>
    </source>
</evidence>
<reference evidence="2 3" key="1">
    <citation type="submission" date="2016-09" db="EMBL/GenBank/DDBJ databases">
        <title>Extensive genetic diversity and differential bi-allelic expression allows diatom success in the polar Southern Ocean.</title>
        <authorList>
            <consortium name="DOE Joint Genome Institute"/>
            <person name="Mock T."/>
            <person name="Otillar R.P."/>
            <person name="Strauss J."/>
            <person name="Dupont C."/>
            <person name="Frickenhaus S."/>
            <person name="Maumus F."/>
            <person name="Mcmullan M."/>
            <person name="Sanges R."/>
            <person name="Schmutz J."/>
            <person name="Toseland A."/>
            <person name="Valas R."/>
            <person name="Veluchamy A."/>
            <person name="Ward B.J."/>
            <person name="Allen A."/>
            <person name="Barry K."/>
            <person name="Falciatore A."/>
            <person name="Ferrante M."/>
            <person name="Fortunato A.E."/>
            <person name="Gloeckner G."/>
            <person name="Gruber A."/>
            <person name="Hipkin R."/>
            <person name="Janech M."/>
            <person name="Kroth P."/>
            <person name="Leese F."/>
            <person name="Lindquist E."/>
            <person name="Lyon B.R."/>
            <person name="Martin J."/>
            <person name="Mayer C."/>
            <person name="Parker M."/>
            <person name="Quesneville H."/>
            <person name="Raymond J."/>
            <person name="Uhlig C."/>
            <person name="Valentin K.U."/>
            <person name="Worden A.Z."/>
            <person name="Armbrust E.V."/>
            <person name="Bowler C."/>
            <person name="Green B."/>
            <person name="Moulton V."/>
            <person name="Van Oosterhout C."/>
            <person name="Grigoriev I."/>
        </authorList>
    </citation>
    <scope>NUCLEOTIDE SEQUENCE [LARGE SCALE GENOMIC DNA]</scope>
    <source>
        <strain evidence="2 3">CCMP1102</strain>
    </source>
</reference>
<organism evidence="2 3">
    <name type="scientific">Fragilariopsis cylindrus CCMP1102</name>
    <dbReference type="NCBI Taxonomy" id="635003"/>
    <lineage>
        <taxon>Eukaryota</taxon>
        <taxon>Sar</taxon>
        <taxon>Stramenopiles</taxon>
        <taxon>Ochrophyta</taxon>
        <taxon>Bacillariophyta</taxon>
        <taxon>Bacillariophyceae</taxon>
        <taxon>Bacillariophycidae</taxon>
        <taxon>Bacillariales</taxon>
        <taxon>Bacillariaceae</taxon>
        <taxon>Fragilariopsis</taxon>
    </lineage>
</organism>
<dbReference type="AlphaFoldDB" id="A0A1E7FZ20"/>